<sequence length="191" mass="21282">MAATFFTIGHSNRSCADFLSLLREHKVTCLVDIRKITRSRANSQFDAIPLSLALGEVGITYQQIPELGGFRGKSYDVPPELNGNWRNAAFHRYADYALSESFQQGLLRLLQAGLSQCCAIMCAEVLWWRCHRRIVSDYLLANGQTVFHIMGPKHVVPARLTDGAVIREDRSVVYPVAAVEPVEAMKKSVSA</sequence>
<dbReference type="KEGG" id="dog:HP555_08260"/>
<dbReference type="EMBL" id="CP054140">
    <property type="protein sequence ID" value="QQG65859.1"/>
    <property type="molecule type" value="Genomic_DNA"/>
</dbReference>
<dbReference type="RefSeq" id="WP_199261433.1">
    <property type="nucleotide sequence ID" value="NZ_CP054140.1"/>
</dbReference>
<name>A0A7T5VDP4_9BACT</name>
<keyword evidence="2" id="KW-1185">Reference proteome</keyword>
<accession>A0A7T5VDP4</accession>
<gene>
    <name evidence="1" type="ORF">HP555_08260</name>
</gene>
<dbReference type="Pfam" id="PF04343">
    <property type="entry name" value="DUF488"/>
    <property type="match status" value="1"/>
</dbReference>
<dbReference type="PANTHER" id="PTHR39337:SF1">
    <property type="entry name" value="BLR5642 PROTEIN"/>
    <property type="match status" value="1"/>
</dbReference>
<dbReference type="PIRSF" id="PIRSF024492">
    <property type="entry name" value="UCP024492"/>
    <property type="match status" value="1"/>
</dbReference>
<protein>
    <submittedName>
        <fullName evidence="1">DUF488 domain-containing protein</fullName>
    </submittedName>
</protein>
<reference evidence="1 2" key="1">
    <citation type="submission" date="2020-05" db="EMBL/GenBank/DDBJ databases">
        <title>Complete genome of Desulfobulbus oligotrophicus.</title>
        <authorList>
            <person name="Podar M."/>
        </authorList>
    </citation>
    <scope>NUCLEOTIDE SEQUENCE [LARGE SCALE GENOMIC DNA]</scope>
    <source>
        <strain evidence="1 2">Prop6</strain>
    </source>
</reference>
<dbReference type="InterPro" id="IPR014519">
    <property type="entry name" value="UCP024492"/>
</dbReference>
<dbReference type="PANTHER" id="PTHR39337">
    <property type="entry name" value="BLR5642 PROTEIN"/>
    <property type="match status" value="1"/>
</dbReference>
<dbReference type="Proteomes" id="UP000596092">
    <property type="component" value="Chromosome"/>
</dbReference>
<evidence type="ECO:0000313" key="2">
    <source>
        <dbReference type="Proteomes" id="UP000596092"/>
    </source>
</evidence>
<evidence type="ECO:0000313" key="1">
    <source>
        <dbReference type="EMBL" id="QQG65859.1"/>
    </source>
</evidence>
<organism evidence="1 2">
    <name type="scientific">Desulfobulbus oligotrophicus</name>
    <dbReference type="NCBI Taxonomy" id="1909699"/>
    <lineage>
        <taxon>Bacteria</taxon>
        <taxon>Pseudomonadati</taxon>
        <taxon>Thermodesulfobacteriota</taxon>
        <taxon>Desulfobulbia</taxon>
        <taxon>Desulfobulbales</taxon>
        <taxon>Desulfobulbaceae</taxon>
        <taxon>Desulfobulbus</taxon>
    </lineage>
</organism>
<proteinExistence type="predicted"/>
<dbReference type="AlphaFoldDB" id="A0A7T5VDP4"/>
<dbReference type="InterPro" id="IPR007438">
    <property type="entry name" value="DUF488"/>
</dbReference>